<evidence type="ECO:0008006" key="3">
    <source>
        <dbReference type="Google" id="ProtNLM"/>
    </source>
</evidence>
<dbReference type="OrthoDB" id="2799313at2759"/>
<gene>
    <name evidence="1" type="ORF">FA15DRAFT_656699</name>
</gene>
<protein>
    <recommendedName>
        <fullName evidence="3">Chromo domain-containing protein</fullName>
    </recommendedName>
</protein>
<evidence type="ECO:0000313" key="2">
    <source>
        <dbReference type="Proteomes" id="UP000307440"/>
    </source>
</evidence>
<dbReference type="EMBL" id="ML210218">
    <property type="protein sequence ID" value="TFK23448.1"/>
    <property type="molecule type" value="Genomic_DNA"/>
</dbReference>
<reference evidence="1 2" key="1">
    <citation type="journal article" date="2019" name="Nat. Ecol. Evol.">
        <title>Megaphylogeny resolves global patterns of mushroom evolution.</title>
        <authorList>
            <person name="Varga T."/>
            <person name="Krizsan K."/>
            <person name="Foldi C."/>
            <person name="Dima B."/>
            <person name="Sanchez-Garcia M."/>
            <person name="Sanchez-Ramirez S."/>
            <person name="Szollosi G.J."/>
            <person name="Szarkandi J.G."/>
            <person name="Papp V."/>
            <person name="Albert L."/>
            <person name="Andreopoulos W."/>
            <person name="Angelini C."/>
            <person name="Antonin V."/>
            <person name="Barry K.W."/>
            <person name="Bougher N.L."/>
            <person name="Buchanan P."/>
            <person name="Buyck B."/>
            <person name="Bense V."/>
            <person name="Catcheside P."/>
            <person name="Chovatia M."/>
            <person name="Cooper J."/>
            <person name="Damon W."/>
            <person name="Desjardin D."/>
            <person name="Finy P."/>
            <person name="Geml J."/>
            <person name="Haridas S."/>
            <person name="Hughes K."/>
            <person name="Justo A."/>
            <person name="Karasinski D."/>
            <person name="Kautmanova I."/>
            <person name="Kiss B."/>
            <person name="Kocsube S."/>
            <person name="Kotiranta H."/>
            <person name="LaButti K.M."/>
            <person name="Lechner B.E."/>
            <person name="Liimatainen K."/>
            <person name="Lipzen A."/>
            <person name="Lukacs Z."/>
            <person name="Mihaltcheva S."/>
            <person name="Morgado L.N."/>
            <person name="Niskanen T."/>
            <person name="Noordeloos M.E."/>
            <person name="Ohm R.A."/>
            <person name="Ortiz-Santana B."/>
            <person name="Ovrebo C."/>
            <person name="Racz N."/>
            <person name="Riley R."/>
            <person name="Savchenko A."/>
            <person name="Shiryaev A."/>
            <person name="Soop K."/>
            <person name="Spirin V."/>
            <person name="Szebenyi C."/>
            <person name="Tomsovsky M."/>
            <person name="Tulloss R.E."/>
            <person name="Uehling J."/>
            <person name="Grigoriev I.V."/>
            <person name="Vagvolgyi C."/>
            <person name="Papp T."/>
            <person name="Martin F.M."/>
            <person name="Miettinen O."/>
            <person name="Hibbett D.S."/>
            <person name="Nagy L.G."/>
        </authorList>
    </citation>
    <scope>NUCLEOTIDE SEQUENCE [LARGE SCALE GENOMIC DNA]</scope>
    <source>
        <strain evidence="1 2">CBS 121175</strain>
    </source>
</reference>
<organism evidence="1 2">
    <name type="scientific">Coprinopsis marcescibilis</name>
    <name type="common">Agaric fungus</name>
    <name type="synonym">Psathyrella marcescibilis</name>
    <dbReference type="NCBI Taxonomy" id="230819"/>
    <lineage>
        <taxon>Eukaryota</taxon>
        <taxon>Fungi</taxon>
        <taxon>Dikarya</taxon>
        <taxon>Basidiomycota</taxon>
        <taxon>Agaricomycotina</taxon>
        <taxon>Agaricomycetes</taxon>
        <taxon>Agaricomycetidae</taxon>
        <taxon>Agaricales</taxon>
        <taxon>Agaricineae</taxon>
        <taxon>Psathyrellaceae</taxon>
        <taxon>Coprinopsis</taxon>
    </lineage>
</organism>
<accession>A0A5C3L5F4</accession>
<sequence length="191" mass="21195">MAFPYLSPIQGVVPEGRLSLSSTLTNALGSPASSSPILNDQVHFNHNGHSKGVSLKVSRLDSCPGLEGPDDLVLTHIKTNSIRFRVKWQGYDFERDHQITIRSNGVNITRARLAYFIARHVTNFISSVALNPRMQCSKPAYRIAPSIVGIKLQDVYIVALHRIEINSPSEHWQAELLAKSEVGDLHPTLCF</sequence>
<dbReference type="AlphaFoldDB" id="A0A5C3L5F4"/>
<keyword evidence="2" id="KW-1185">Reference proteome</keyword>
<dbReference type="Proteomes" id="UP000307440">
    <property type="component" value="Unassembled WGS sequence"/>
</dbReference>
<proteinExistence type="predicted"/>
<evidence type="ECO:0000313" key="1">
    <source>
        <dbReference type="EMBL" id="TFK23448.1"/>
    </source>
</evidence>
<name>A0A5C3L5F4_COPMA</name>